<evidence type="ECO:0000256" key="7">
    <source>
        <dbReference type="ARBA" id="ARBA00023033"/>
    </source>
</evidence>
<name>A0A849AI58_9MICO</name>
<dbReference type="InterPro" id="IPR004136">
    <property type="entry name" value="NMO"/>
</dbReference>
<dbReference type="CDD" id="cd04730">
    <property type="entry name" value="NPD_like"/>
    <property type="match status" value="1"/>
</dbReference>
<keyword evidence="11" id="KW-1185">Reference proteome</keyword>
<keyword evidence="3" id="KW-0216">Detoxification</keyword>
<proteinExistence type="inferred from homology"/>
<evidence type="ECO:0000313" key="11">
    <source>
        <dbReference type="Proteomes" id="UP000557772"/>
    </source>
</evidence>
<gene>
    <name evidence="10" type="ORF">HJ588_14740</name>
</gene>
<dbReference type="SUPFAM" id="SSF51412">
    <property type="entry name" value="Inosine monophosphate dehydrogenase (IMPDH)"/>
    <property type="match status" value="1"/>
</dbReference>
<dbReference type="GO" id="GO:0009636">
    <property type="term" value="P:response to toxic substance"/>
    <property type="evidence" value="ECO:0007669"/>
    <property type="project" value="UniProtKB-KW"/>
</dbReference>
<sequence>MAHTWSRSTLPLLGAPMAGPGTPELAAAISNAGGFGMLPAGYQPVDTLAAAIERARSLTDHGFGVNVFVPSPQDEARDAFAIARYAEQLAPVARSLDAAVPAPRWDDTDSFDAKIDLLEEQRIPLVSFVFGLPPVEVVERLHAVGTQVMATVTDADEALAAVRGHADLLCVQGAQAGGHRGTHGVQTIPNDRGWQQLLGEVRSVTGVPLVVAGGIMTATDVRLALELGAVAVQCGTAFLLTDEAGTSAAYRAGLTDDALDELVVTRAFSGRPARGLRNDFVDRFDTVAPAVFPIVDQLTKPLRAAATKQSDHQLINLWAGTGWRRARTGPAADVVAELTAGVAPAGG</sequence>
<dbReference type="Proteomes" id="UP000557772">
    <property type="component" value="Unassembled WGS sequence"/>
</dbReference>
<evidence type="ECO:0000256" key="6">
    <source>
        <dbReference type="ARBA" id="ARBA00023002"/>
    </source>
</evidence>
<comment type="caution">
    <text evidence="10">The sequence shown here is derived from an EMBL/GenBank/DDBJ whole genome shotgun (WGS) entry which is preliminary data.</text>
</comment>
<evidence type="ECO:0000256" key="3">
    <source>
        <dbReference type="ARBA" id="ARBA00022575"/>
    </source>
</evidence>
<keyword evidence="6" id="KW-0560">Oxidoreductase</keyword>
<accession>A0A849AI58</accession>
<dbReference type="InterPro" id="IPR013785">
    <property type="entry name" value="Aldolase_TIM"/>
</dbReference>
<dbReference type="Gene3D" id="3.20.20.70">
    <property type="entry name" value="Aldolase class I"/>
    <property type="match status" value="1"/>
</dbReference>
<protein>
    <recommendedName>
        <fullName evidence="8">Propionate 3-nitronate monooxygenase</fullName>
    </recommendedName>
</protein>
<evidence type="ECO:0000256" key="1">
    <source>
        <dbReference type="ARBA" id="ARBA00001917"/>
    </source>
</evidence>
<evidence type="ECO:0000256" key="9">
    <source>
        <dbReference type="ARBA" id="ARBA00049401"/>
    </source>
</evidence>
<comment type="catalytic activity">
    <reaction evidence="9">
        <text>3 propionate 3-nitronate + 3 O2 + H2O = 3 3-oxopropanoate + 2 nitrate + nitrite + H2O2 + 3 H(+)</text>
        <dbReference type="Rhea" id="RHEA:57332"/>
        <dbReference type="ChEBI" id="CHEBI:15377"/>
        <dbReference type="ChEBI" id="CHEBI:15378"/>
        <dbReference type="ChEBI" id="CHEBI:15379"/>
        <dbReference type="ChEBI" id="CHEBI:16240"/>
        <dbReference type="ChEBI" id="CHEBI:16301"/>
        <dbReference type="ChEBI" id="CHEBI:17632"/>
        <dbReference type="ChEBI" id="CHEBI:33190"/>
        <dbReference type="ChEBI" id="CHEBI:136067"/>
    </reaction>
</comment>
<dbReference type="PANTHER" id="PTHR42747:SF3">
    <property type="entry name" value="NITRONATE MONOOXYGENASE-RELATED"/>
    <property type="match status" value="1"/>
</dbReference>
<dbReference type="AlphaFoldDB" id="A0A849AI58"/>
<comment type="cofactor">
    <cofactor evidence="1">
        <name>FMN</name>
        <dbReference type="ChEBI" id="CHEBI:58210"/>
    </cofactor>
</comment>
<keyword evidence="4" id="KW-0285">Flavoprotein</keyword>
<evidence type="ECO:0000256" key="8">
    <source>
        <dbReference type="ARBA" id="ARBA00031155"/>
    </source>
</evidence>
<dbReference type="GO" id="GO:0018580">
    <property type="term" value="F:nitronate monooxygenase activity"/>
    <property type="evidence" value="ECO:0007669"/>
    <property type="project" value="InterPro"/>
</dbReference>
<evidence type="ECO:0000256" key="4">
    <source>
        <dbReference type="ARBA" id="ARBA00022630"/>
    </source>
</evidence>
<reference evidence="10 11" key="1">
    <citation type="submission" date="2020-05" db="EMBL/GenBank/DDBJ databases">
        <title>Flexivirga sp. ID2601S isolated from air conditioner.</title>
        <authorList>
            <person name="Kim D.H."/>
        </authorList>
    </citation>
    <scope>NUCLEOTIDE SEQUENCE [LARGE SCALE GENOMIC DNA]</scope>
    <source>
        <strain evidence="10 11">ID2601S</strain>
    </source>
</reference>
<comment type="similarity">
    <text evidence="2">Belongs to the nitronate monooxygenase family. NMO class I subfamily.</text>
</comment>
<evidence type="ECO:0000313" key="10">
    <source>
        <dbReference type="EMBL" id="NNG40524.1"/>
    </source>
</evidence>
<keyword evidence="5" id="KW-0288">FMN</keyword>
<dbReference type="RefSeq" id="WP_171156870.1">
    <property type="nucleotide sequence ID" value="NZ_JABENB010000002.1"/>
</dbReference>
<organism evidence="10 11">
    <name type="scientific">Flexivirga aerilata</name>
    <dbReference type="NCBI Taxonomy" id="1656889"/>
    <lineage>
        <taxon>Bacteria</taxon>
        <taxon>Bacillati</taxon>
        <taxon>Actinomycetota</taxon>
        <taxon>Actinomycetes</taxon>
        <taxon>Micrococcales</taxon>
        <taxon>Dermacoccaceae</taxon>
        <taxon>Flexivirga</taxon>
    </lineage>
</organism>
<evidence type="ECO:0000256" key="5">
    <source>
        <dbReference type="ARBA" id="ARBA00022643"/>
    </source>
</evidence>
<evidence type="ECO:0000256" key="2">
    <source>
        <dbReference type="ARBA" id="ARBA00009881"/>
    </source>
</evidence>
<keyword evidence="7" id="KW-0503">Monooxygenase</keyword>
<dbReference type="EMBL" id="JABENB010000002">
    <property type="protein sequence ID" value="NNG40524.1"/>
    <property type="molecule type" value="Genomic_DNA"/>
</dbReference>
<dbReference type="Pfam" id="PF03060">
    <property type="entry name" value="NMO"/>
    <property type="match status" value="1"/>
</dbReference>
<dbReference type="PANTHER" id="PTHR42747">
    <property type="entry name" value="NITRONATE MONOOXYGENASE-RELATED"/>
    <property type="match status" value="1"/>
</dbReference>